<sequence>MDILTMLILPIPEHGISFRFFLSSISFVNVLQFSVNRSFTSLFKFISSYFILFVAIINGIVFMISLSASSLLAYRDAIDFCMLILYPTNLLCLFITSSSFLVDSLGFSTYKIMSEFQFGKVKKF</sequence>
<reference evidence="2 3" key="1">
    <citation type="journal article" date="2009" name="Science">
        <title>Genome sequence, comparative analysis, and population genetics of the domestic horse.</title>
        <authorList>
            <consortium name="Broad Institute Genome Sequencing Platform"/>
            <consortium name="Broad Institute Whole Genome Assembly Team"/>
            <person name="Wade C.M."/>
            <person name="Giulotto E."/>
            <person name="Sigurdsson S."/>
            <person name="Zoli M."/>
            <person name="Gnerre S."/>
            <person name="Imsland F."/>
            <person name="Lear T.L."/>
            <person name="Adelson D.L."/>
            <person name="Bailey E."/>
            <person name="Bellone R.R."/>
            <person name="Bloecker H."/>
            <person name="Distl O."/>
            <person name="Edgar R.C."/>
            <person name="Garber M."/>
            <person name="Leeb T."/>
            <person name="Mauceli E."/>
            <person name="MacLeod J.N."/>
            <person name="Penedo M.C.T."/>
            <person name="Raison J.M."/>
            <person name="Sharpe T."/>
            <person name="Vogel J."/>
            <person name="Andersson L."/>
            <person name="Antczak D.F."/>
            <person name="Biagi T."/>
            <person name="Binns M.M."/>
            <person name="Chowdhary B.P."/>
            <person name="Coleman S.J."/>
            <person name="Della Valle G."/>
            <person name="Fryc S."/>
            <person name="Guerin G."/>
            <person name="Hasegawa T."/>
            <person name="Hill E.W."/>
            <person name="Jurka J."/>
            <person name="Kiialainen A."/>
            <person name="Lindgren G."/>
            <person name="Liu J."/>
            <person name="Magnani E."/>
            <person name="Mickelson J.R."/>
            <person name="Murray J."/>
            <person name="Nergadze S.G."/>
            <person name="Onofrio R."/>
            <person name="Pedroni S."/>
            <person name="Piras M.F."/>
            <person name="Raudsepp T."/>
            <person name="Rocchi M."/>
            <person name="Roeed K.H."/>
            <person name="Ryder O.A."/>
            <person name="Searle S."/>
            <person name="Skow L."/>
            <person name="Swinburne J.E."/>
            <person name="Syvaenen A.C."/>
            <person name="Tozaki T."/>
            <person name="Valberg S.J."/>
            <person name="Vaudin M."/>
            <person name="White J.R."/>
            <person name="Zody M.C."/>
            <person name="Lander E.S."/>
            <person name="Lindblad-Toh K."/>
        </authorList>
    </citation>
    <scope>NUCLEOTIDE SEQUENCE [LARGE SCALE GENOMIC DNA]</scope>
    <source>
        <strain evidence="2 3">Thoroughbred</strain>
    </source>
</reference>
<keyword evidence="1" id="KW-1133">Transmembrane helix</keyword>
<feature type="transmembrane region" description="Helical" evidence="1">
    <location>
        <begin position="16"/>
        <end position="35"/>
    </location>
</feature>
<dbReference type="Ensembl" id="ENSECAT00000104986.1">
    <property type="protein sequence ID" value="ENSECAP00000061854.1"/>
    <property type="gene ID" value="ENSECAG00000048479.1"/>
</dbReference>
<evidence type="ECO:0000313" key="3">
    <source>
        <dbReference type="Proteomes" id="UP000002281"/>
    </source>
</evidence>
<evidence type="ECO:0000256" key="1">
    <source>
        <dbReference type="SAM" id="Phobius"/>
    </source>
</evidence>
<organism evidence="2 3">
    <name type="scientific">Equus caballus</name>
    <name type="common">Horse</name>
    <dbReference type="NCBI Taxonomy" id="9796"/>
    <lineage>
        <taxon>Eukaryota</taxon>
        <taxon>Metazoa</taxon>
        <taxon>Chordata</taxon>
        <taxon>Craniata</taxon>
        <taxon>Vertebrata</taxon>
        <taxon>Euteleostomi</taxon>
        <taxon>Mammalia</taxon>
        <taxon>Eutheria</taxon>
        <taxon>Laurasiatheria</taxon>
        <taxon>Perissodactyla</taxon>
        <taxon>Equidae</taxon>
        <taxon>Equus</taxon>
    </lineage>
</organism>
<protein>
    <submittedName>
        <fullName evidence="2">Uncharacterized protein</fullName>
    </submittedName>
</protein>
<keyword evidence="3" id="KW-1185">Reference proteome</keyword>
<proteinExistence type="predicted"/>
<evidence type="ECO:0000313" key="2">
    <source>
        <dbReference type="Ensembl" id="ENSECAP00000073039.1"/>
    </source>
</evidence>
<dbReference type="Ensembl" id="ENSECAT00000138440.1">
    <property type="protein sequence ID" value="ENSECAP00000073039.1"/>
    <property type="gene ID" value="ENSECAG00000048479.1"/>
</dbReference>
<name>A0A9L0SDW1_HORSE</name>
<dbReference type="AlphaFoldDB" id="A0A9L0SDW1"/>
<dbReference type="Ensembl" id="ENSECAT00000143164.1">
    <property type="protein sequence ID" value="ENSECAP00000085285.1"/>
    <property type="gene ID" value="ENSECAG00000048479.1"/>
</dbReference>
<dbReference type="Ensembl" id="ENSECAT00000078710.2">
    <property type="protein sequence ID" value="ENSECAP00000082341.1"/>
    <property type="gene ID" value="ENSECAG00000048479.1"/>
</dbReference>
<accession>A0A9L0SDW1</accession>
<feature type="transmembrane region" description="Helical" evidence="1">
    <location>
        <begin position="42"/>
        <end position="64"/>
    </location>
</feature>
<dbReference type="GeneTree" id="ENSGT01150000287054"/>
<keyword evidence="1" id="KW-0812">Transmembrane</keyword>
<reference evidence="2" key="2">
    <citation type="submission" date="2025-05" db="UniProtKB">
        <authorList>
            <consortium name="Ensembl"/>
        </authorList>
    </citation>
    <scope>IDENTIFICATION</scope>
    <source>
        <strain evidence="2">Thoroughbred</strain>
    </source>
</reference>
<feature type="transmembrane region" description="Helical" evidence="1">
    <location>
        <begin position="84"/>
        <end position="107"/>
    </location>
</feature>
<dbReference type="Ensembl" id="ENSECAT00000096176.1">
    <property type="protein sequence ID" value="ENSECAP00000063966.1"/>
    <property type="gene ID" value="ENSECAG00000048479.1"/>
</dbReference>
<dbReference type="Proteomes" id="UP000002281">
    <property type="component" value="Chromosome 14"/>
</dbReference>
<keyword evidence="1" id="KW-0472">Membrane</keyword>